<protein>
    <recommendedName>
        <fullName evidence="10">OmpA-like domain-containing protein</fullName>
    </recommendedName>
</protein>
<dbReference type="InterPro" id="IPR036737">
    <property type="entry name" value="OmpA-like_sf"/>
</dbReference>
<name>A0A382HJJ0_9ZZZZ</name>
<dbReference type="InterPro" id="IPR014169">
    <property type="entry name" value="Pal_lipo_C"/>
</dbReference>
<organism evidence="11">
    <name type="scientific">marine metagenome</name>
    <dbReference type="NCBI Taxonomy" id="408172"/>
    <lineage>
        <taxon>unclassified sequences</taxon>
        <taxon>metagenomes</taxon>
        <taxon>ecological metagenomes</taxon>
    </lineage>
</organism>
<evidence type="ECO:0000256" key="5">
    <source>
        <dbReference type="ARBA" id="ARBA00023139"/>
    </source>
</evidence>
<sequence>MKCYSLIAMSVVTVLVAGCASQGTPDLSSVPDEGSTMAADDESSVMTGSGDGSGLGVGEEFDDFGQIEEALEMVIYFDFDQSDLRSEYSDLLQRHSARLADNRRTRMRLEGHADERGSREYNIGLGERRSQAVRRLLLVQGASANQISTVSFGEERPEAFGSDEESWQLNRRVEIKYLD</sequence>
<evidence type="ECO:0000256" key="8">
    <source>
        <dbReference type="ARBA" id="ARBA00023306"/>
    </source>
</evidence>
<evidence type="ECO:0000256" key="2">
    <source>
        <dbReference type="ARBA" id="ARBA00022618"/>
    </source>
</evidence>
<evidence type="ECO:0000256" key="3">
    <source>
        <dbReference type="ARBA" id="ARBA00022729"/>
    </source>
</evidence>
<keyword evidence="4" id="KW-0472">Membrane</keyword>
<evidence type="ECO:0000256" key="6">
    <source>
        <dbReference type="ARBA" id="ARBA00023237"/>
    </source>
</evidence>
<dbReference type="GO" id="GO:0009279">
    <property type="term" value="C:cell outer membrane"/>
    <property type="evidence" value="ECO:0007669"/>
    <property type="project" value="UniProtKB-SubCell"/>
</dbReference>
<keyword evidence="8" id="KW-0131">Cell cycle</keyword>
<feature type="region of interest" description="Disordered" evidence="9">
    <location>
        <begin position="23"/>
        <end position="58"/>
    </location>
</feature>
<keyword evidence="5" id="KW-0564">Palmitate</keyword>
<accession>A0A382HJJ0</accession>
<dbReference type="SUPFAM" id="SSF103088">
    <property type="entry name" value="OmpA-like"/>
    <property type="match status" value="1"/>
</dbReference>
<dbReference type="InterPro" id="IPR006664">
    <property type="entry name" value="OMP_bac"/>
</dbReference>
<dbReference type="InterPro" id="IPR006665">
    <property type="entry name" value="OmpA-like"/>
</dbReference>
<dbReference type="PROSITE" id="PS51257">
    <property type="entry name" value="PROKAR_LIPOPROTEIN"/>
    <property type="match status" value="1"/>
</dbReference>
<dbReference type="PRINTS" id="PR01021">
    <property type="entry name" value="OMPADOMAIN"/>
</dbReference>
<dbReference type="PROSITE" id="PS51123">
    <property type="entry name" value="OMPA_2"/>
    <property type="match status" value="1"/>
</dbReference>
<comment type="subcellular location">
    <subcellularLocation>
        <location evidence="1">Cell outer membrane</location>
    </subcellularLocation>
</comment>
<dbReference type="HAMAP" id="MF_02204">
    <property type="entry name" value="Pal"/>
    <property type="match status" value="1"/>
</dbReference>
<evidence type="ECO:0000256" key="7">
    <source>
        <dbReference type="ARBA" id="ARBA00023288"/>
    </source>
</evidence>
<dbReference type="Gene3D" id="3.30.1330.60">
    <property type="entry name" value="OmpA-like domain"/>
    <property type="match status" value="1"/>
</dbReference>
<dbReference type="Pfam" id="PF00691">
    <property type="entry name" value="OmpA"/>
    <property type="match status" value="1"/>
</dbReference>
<keyword evidence="3" id="KW-0732">Signal</keyword>
<dbReference type="PANTHER" id="PTHR30329">
    <property type="entry name" value="STATOR ELEMENT OF FLAGELLAR MOTOR COMPLEX"/>
    <property type="match status" value="1"/>
</dbReference>
<reference evidence="11" key="1">
    <citation type="submission" date="2018-05" db="EMBL/GenBank/DDBJ databases">
        <authorList>
            <person name="Lanie J.A."/>
            <person name="Ng W.-L."/>
            <person name="Kazmierczak K.M."/>
            <person name="Andrzejewski T.M."/>
            <person name="Davidsen T.M."/>
            <person name="Wayne K.J."/>
            <person name="Tettelin H."/>
            <person name="Glass J.I."/>
            <person name="Rusch D."/>
            <person name="Podicherti R."/>
            <person name="Tsui H.-C.T."/>
            <person name="Winkler M.E."/>
        </authorList>
    </citation>
    <scope>NUCLEOTIDE SEQUENCE</scope>
</reference>
<proteinExistence type="inferred from homology"/>
<dbReference type="AlphaFoldDB" id="A0A382HJJ0"/>
<dbReference type="PANTHER" id="PTHR30329:SF21">
    <property type="entry name" value="LIPOPROTEIN YIAD-RELATED"/>
    <property type="match status" value="1"/>
</dbReference>
<evidence type="ECO:0000259" key="10">
    <source>
        <dbReference type="PROSITE" id="PS51123"/>
    </source>
</evidence>
<evidence type="ECO:0000256" key="9">
    <source>
        <dbReference type="SAM" id="MobiDB-lite"/>
    </source>
</evidence>
<gene>
    <name evidence="11" type="ORF">METZ01_LOCUS240332</name>
</gene>
<dbReference type="GO" id="GO:0051301">
    <property type="term" value="P:cell division"/>
    <property type="evidence" value="ECO:0007669"/>
    <property type="project" value="UniProtKB-KW"/>
</dbReference>
<dbReference type="InterPro" id="IPR039001">
    <property type="entry name" value="Pal"/>
</dbReference>
<dbReference type="EMBL" id="UINC01061664">
    <property type="protein sequence ID" value="SVB87478.1"/>
    <property type="molecule type" value="Genomic_DNA"/>
</dbReference>
<feature type="domain" description="OmpA-like" evidence="10">
    <location>
        <begin position="64"/>
        <end position="179"/>
    </location>
</feature>
<keyword evidence="7" id="KW-0449">Lipoprotein</keyword>
<evidence type="ECO:0000256" key="4">
    <source>
        <dbReference type="ARBA" id="ARBA00023136"/>
    </source>
</evidence>
<dbReference type="CDD" id="cd07185">
    <property type="entry name" value="OmpA_C-like"/>
    <property type="match status" value="1"/>
</dbReference>
<dbReference type="NCBIfam" id="TIGR02802">
    <property type="entry name" value="Pal_lipo"/>
    <property type="match status" value="1"/>
</dbReference>
<keyword evidence="6" id="KW-0998">Cell outer membrane</keyword>
<dbReference type="InterPro" id="IPR050330">
    <property type="entry name" value="Bact_OuterMem_StrucFunc"/>
</dbReference>
<keyword evidence="2" id="KW-0132">Cell division</keyword>
<evidence type="ECO:0000256" key="1">
    <source>
        <dbReference type="ARBA" id="ARBA00004442"/>
    </source>
</evidence>
<evidence type="ECO:0000313" key="11">
    <source>
        <dbReference type="EMBL" id="SVB87478.1"/>
    </source>
</evidence>